<accession>A0A813IVP4</accession>
<evidence type="ECO:0000313" key="14">
    <source>
        <dbReference type="Proteomes" id="UP000626109"/>
    </source>
</evidence>
<evidence type="ECO:0000256" key="7">
    <source>
        <dbReference type="ARBA" id="ARBA00022825"/>
    </source>
</evidence>
<dbReference type="AlphaFoldDB" id="A0A813IVP4"/>
<dbReference type="GO" id="GO:0004252">
    <property type="term" value="F:serine-type endopeptidase activity"/>
    <property type="evidence" value="ECO:0007669"/>
    <property type="project" value="InterPro"/>
</dbReference>
<dbReference type="Gene3D" id="6.20.330.10">
    <property type="match status" value="1"/>
</dbReference>
<evidence type="ECO:0000256" key="4">
    <source>
        <dbReference type="ARBA" id="ARBA00022670"/>
    </source>
</evidence>
<comment type="subcellular location">
    <subcellularLocation>
        <location evidence="1">Cell membrane</location>
    </subcellularLocation>
</comment>
<dbReference type="InterPro" id="IPR002142">
    <property type="entry name" value="Peptidase_S49"/>
</dbReference>
<evidence type="ECO:0000256" key="6">
    <source>
        <dbReference type="ARBA" id="ARBA00022801"/>
    </source>
</evidence>
<feature type="non-terminal residue" evidence="13">
    <location>
        <position position="1"/>
    </location>
</feature>
<dbReference type="InterPro" id="IPR047272">
    <property type="entry name" value="S49_SppA_C"/>
</dbReference>
<dbReference type="InterPro" id="IPR029045">
    <property type="entry name" value="ClpP/crotonase-like_dom_sf"/>
</dbReference>
<keyword evidence="8" id="KW-1133">Transmembrane helix</keyword>
<evidence type="ECO:0000259" key="11">
    <source>
        <dbReference type="Pfam" id="PF01343"/>
    </source>
</evidence>
<dbReference type="Gene3D" id="3.90.226.10">
    <property type="entry name" value="2-enoyl-CoA Hydratase, Chain A, domain 1"/>
    <property type="match status" value="1"/>
</dbReference>
<dbReference type="Pfam" id="PF01343">
    <property type="entry name" value="Peptidase_S49"/>
    <property type="match status" value="1"/>
</dbReference>
<keyword evidence="3" id="KW-1003">Cell membrane</keyword>
<sequence length="685" mass="71716">AKFSGRAWHRGFVPHGAGKSLRPCGVDDLKPEDSVALEPPPEFLPMSPASKLSRRSLAARSAAVALALTLGTPGPAFGLEASGDSSFFSRLQSEMGSLPLGLGGNSTEGSAQSNLLQSLGLDSGAGGWVAGLALVFVVLVPLLKVGVSGAAAVFLAGNIEDKPEDEEEDFLQKVVRVVNGDPPDALDQGGLKVTRLNDELVALQAAVAQQTLGQSAAEALREKARKGRFLAAWHGTVLGLGMDDLQSKAVDAAVGVFREKETQRQLEYQELRSSWLRSLAKKEVLASAWSQYWLKSNMGKELEYQDELLGVLTNQIPKRSLPRLKELFEKRVDPGWLADSSAEPGLAQIGRRRVYVLNFDGDGAASQTAGLAREIDAILAMPQKPEEVVLILQSPGGAVTGYGLAGAELMRLRVEGVRLVVCVDQLAASGGYLMACCADQIFCSPFAAIGSIGVVSQTPNAAEFLERQGVKFIQTTAGRWKTTVTPFTKPTPEQLAKVKEDLTLVYDQFTSWVKMNRQDITVSEVATGEVWYGPNALERGLVDGLQTSGEYLLQCMTTRNCEVFALSSGPPKGGLAGALGAAAAQAFGAANGSAGLGATGAVELVKRTLGGAGGGAMTASLLQALLQQGVASDGNLTAAGAAEALAAAVAAEVRSGSGPTLGDRWPLQGSGSEAFRADSSGWPRL</sequence>
<evidence type="ECO:0000256" key="5">
    <source>
        <dbReference type="ARBA" id="ARBA00022692"/>
    </source>
</evidence>
<evidence type="ECO:0000259" key="12">
    <source>
        <dbReference type="Pfam" id="PF08496"/>
    </source>
</evidence>
<evidence type="ECO:0000256" key="8">
    <source>
        <dbReference type="ARBA" id="ARBA00022989"/>
    </source>
</evidence>
<reference evidence="13" key="1">
    <citation type="submission" date="2021-02" db="EMBL/GenBank/DDBJ databases">
        <authorList>
            <person name="Dougan E. K."/>
            <person name="Rhodes N."/>
            <person name="Thang M."/>
            <person name="Chan C."/>
        </authorList>
    </citation>
    <scope>NUCLEOTIDE SEQUENCE</scope>
</reference>
<dbReference type="PANTHER" id="PTHR42987">
    <property type="entry name" value="PEPTIDASE S49"/>
    <property type="match status" value="1"/>
</dbReference>
<feature type="region of interest" description="Disordered" evidence="10">
    <location>
        <begin position="655"/>
        <end position="685"/>
    </location>
</feature>
<evidence type="ECO:0000313" key="13">
    <source>
        <dbReference type="EMBL" id="CAE8656112.1"/>
    </source>
</evidence>
<dbReference type="CDD" id="cd07023">
    <property type="entry name" value="S49_Sppa_N_C"/>
    <property type="match status" value="1"/>
</dbReference>
<evidence type="ECO:0000256" key="2">
    <source>
        <dbReference type="ARBA" id="ARBA00008683"/>
    </source>
</evidence>
<keyword evidence="9" id="KW-0472">Membrane</keyword>
<organism evidence="13 14">
    <name type="scientific">Polarella glacialis</name>
    <name type="common">Dinoflagellate</name>
    <dbReference type="NCBI Taxonomy" id="89957"/>
    <lineage>
        <taxon>Eukaryota</taxon>
        <taxon>Sar</taxon>
        <taxon>Alveolata</taxon>
        <taxon>Dinophyceae</taxon>
        <taxon>Suessiales</taxon>
        <taxon>Suessiaceae</taxon>
        <taxon>Polarella</taxon>
    </lineage>
</organism>
<evidence type="ECO:0000256" key="1">
    <source>
        <dbReference type="ARBA" id="ARBA00004236"/>
    </source>
</evidence>
<keyword evidence="5" id="KW-0812">Transmembrane</keyword>
<proteinExistence type="inferred from homology"/>
<evidence type="ECO:0000256" key="3">
    <source>
        <dbReference type="ARBA" id="ARBA00022475"/>
    </source>
</evidence>
<keyword evidence="7" id="KW-0720">Serine protease</keyword>
<name>A0A813IVP4_POLGL</name>
<comment type="caution">
    <text evidence="13">The sequence shown here is derived from an EMBL/GenBank/DDBJ whole genome shotgun (WGS) entry which is preliminary data.</text>
</comment>
<evidence type="ECO:0000256" key="9">
    <source>
        <dbReference type="ARBA" id="ARBA00023136"/>
    </source>
</evidence>
<feature type="domain" description="Peptidase S49 N-terminal proteobacteria" evidence="12">
    <location>
        <begin position="349"/>
        <end position="409"/>
    </location>
</feature>
<dbReference type="PANTHER" id="PTHR42987:SF4">
    <property type="entry name" value="PROTEASE SOHB-RELATED"/>
    <property type="match status" value="1"/>
</dbReference>
<comment type="similarity">
    <text evidence="2">Belongs to the peptidase S49 family.</text>
</comment>
<dbReference type="GO" id="GO:0006508">
    <property type="term" value="P:proteolysis"/>
    <property type="evidence" value="ECO:0007669"/>
    <property type="project" value="UniProtKB-KW"/>
</dbReference>
<feature type="domain" description="Peptidase S49" evidence="11">
    <location>
        <begin position="415"/>
        <end position="557"/>
    </location>
</feature>
<dbReference type="InterPro" id="IPR013703">
    <property type="entry name" value="Peptidase_S49_N_proteobac"/>
</dbReference>
<dbReference type="GO" id="GO:0005886">
    <property type="term" value="C:plasma membrane"/>
    <property type="evidence" value="ECO:0007669"/>
    <property type="project" value="UniProtKB-SubCell"/>
</dbReference>
<dbReference type="SUPFAM" id="SSF52096">
    <property type="entry name" value="ClpP/crotonase"/>
    <property type="match status" value="1"/>
</dbReference>
<dbReference type="Proteomes" id="UP000626109">
    <property type="component" value="Unassembled WGS sequence"/>
</dbReference>
<keyword evidence="6" id="KW-0378">Hydrolase</keyword>
<evidence type="ECO:0000256" key="10">
    <source>
        <dbReference type="SAM" id="MobiDB-lite"/>
    </source>
</evidence>
<evidence type="ECO:0008006" key="15">
    <source>
        <dbReference type="Google" id="ProtNLM"/>
    </source>
</evidence>
<dbReference type="Pfam" id="PF08496">
    <property type="entry name" value="Peptidase_S49_N"/>
    <property type="match status" value="1"/>
</dbReference>
<dbReference type="EMBL" id="CAJNNW010014001">
    <property type="protein sequence ID" value="CAE8656112.1"/>
    <property type="molecule type" value="Genomic_DNA"/>
</dbReference>
<protein>
    <recommendedName>
        <fullName evidence="15">Peptidase S49 domain-containing protein</fullName>
    </recommendedName>
</protein>
<dbReference type="NCBIfam" id="NF008745">
    <property type="entry name" value="PRK11778.1"/>
    <property type="match status" value="1"/>
</dbReference>
<gene>
    <name evidence="13" type="ORF">PGLA2088_LOCUS11978</name>
</gene>
<keyword evidence="4" id="KW-0645">Protease</keyword>